<dbReference type="Pfam" id="PF17906">
    <property type="entry name" value="HTH_48"/>
    <property type="match status" value="1"/>
</dbReference>
<dbReference type="GO" id="GO:0003690">
    <property type="term" value="F:double-stranded DNA binding"/>
    <property type="evidence" value="ECO:0007669"/>
    <property type="project" value="TreeGrafter"/>
</dbReference>
<dbReference type="InterPro" id="IPR052709">
    <property type="entry name" value="Transposase-MT_Hybrid"/>
</dbReference>
<name>A0AAN8ID81_TRICO</name>
<dbReference type="PANTHER" id="PTHR46060">
    <property type="entry name" value="MARINER MOS1 TRANSPOSASE-LIKE PROTEIN"/>
    <property type="match status" value="1"/>
</dbReference>
<dbReference type="GO" id="GO:0005634">
    <property type="term" value="C:nucleus"/>
    <property type="evidence" value="ECO:0007669"/>
    <property type="project" value="TreeGrafter"/>
</dbReference>
<dbReference type="GO" id="GO:0035861">
    <property type="term" value="C:site of double-strand break"/>
    <property type="evidence" value="ECO:0007669"/>
    <property type="project" value="TreeGrafter"/>
</dbReference>
<feature type="region of interest" description="Disordered" evidence="1">
    <location>
        <begin position="75"/>
        <end position="98"/>
    </location>
</feature>
<feature type="domain" description="Mos1 transposase HTH" evidence="2">
    <location>
        <begin position="6"/>
        <end position="54"/>
    </location>
</feature>
<evidence type="ECO:0000313" key="4">
    <source>
        <dbReference type="Proteomes" id="UP001331761"/>
    </source>
</evidence>
<dbReference type="InterPro" id="IPR041426">
    <property type="entry name" value="Mos1_HTH"/>
</dbReference>
<comment type="caution">
    <text evidence="3">The sequence shown here is derived from an EMBL/GenBank/DDBJ whole genome shotgun (WGS) entry which is preliminary data.</text>
</comment>
<gene>
    <name evidence="3" type="ORF">GCK32_014178</name>
</gene>
<dbReference type="PANTHER" id="PTHR46060:SF2">
    <property type="entry name" value="HISTONE-LYSINE N-METHYLTRANSFERASE SETMAR"/>
    <property type="match status" value="1"/>
</dbReference>
<evidence type="ECO:0000259" key="2">
    <source>
        <dbReference type="Pfam" id="PF17906"/>
    </source>
</evidence>
<organism evidence="3 4">
    <name type="scientific">Trichostrongylus colubriformis</name>
    <name type="common">Black scour worm</name>
    <dbReference type="NCBI Taxonomy" id="6319"/>
    <lineage>
        <taxon>Eukaryota</taxon>
        <taxon>Metazoa</taxon>
        <taxon>Ecdysozoa</taxon>
        <taxon>Nematoda</taxon>
        <taxon>Chromadorea</taxon>
        <taxon>Rhabditida</taxon>
        <taxon>Rhabditina</taxon>
        <taxon>Rhabditomorpha</taxon>
        <taxon>Strongyloidea</taxon>
        <taxon>Trichostrongylidae</taxon>
        <taxon>Trichostrongylus</taxon>
    </lineage>
</organism>
<feature type="compositionally biased region" description="Basic and acidic residues" evidence="1">
    <location>
        <begin position="77"/>
        <end position="86"/>
    </location>
</feature>
<dbReference type="GO" id="GO:0003697">
    <property type="term" value="F:single-stranded DNA binding"/>
    <property type="evidence" value="ECO:0007669"/>
    <property type="project" value="TreeGrafter"/>
</dbReference>
<dbReference type="GO" id="GO:0000793">
    <property type="term" value="C:condensed chromosome"/>
    <property type="evidence" value="ECO:0007669"/>
    <property type="project" value="TreeGrafter"/>
</dbReference>
<dbReference type="GO" id="GO:0046975">
    <property type="term" value="F:histone H3K36 methyltransferase activity"/>
    <property type="evidence" value="ECO:0007669"/>
    <property type="project" value="TreeGrafter"/>
</dbReference>
<sequence length="98" mass="11454">MIDHQEHLRICMLYEFRLGRSANAAYKNLVRAYGKGSVARSTVARWFAKFRLGNESIEKGRVVRAVWRRQNYGIQSSKEDQGRSEDDIYWSQEARRGA</sequence>
<keyword evidence="4" id="KW-1185">Reference proteome</keyword>
<dbReference type="Proteomes" id="UP001331761">
    <property type="component" value="Unassembled WGS sequence"/>
</dbReference>
<dbReference type="GO" id="GO:0000014">
    <property type="term" value="F:single-stranded DNA endodeoxyribonuclease activity"/>
    <property type="evidence" value="ECO:0007669"/>
    <property type="project" value="TreeGrafter"/>
</dbReference>
<dbReference type="GO" id="GO:0044774">
    <property type="term" value="P:mitotic DNA integrity checkpoint signaling"/>
    <property type="evidence" value="ECO:0007669"/>
    <property type="project" value="TreeGrafter"/>
</dbReference>
<dbReference type="EMBL" id="WIXE01019342">
    <property type="protein sequence ID" value="KAK5970109.1"/>
    <property type="molecule type" value="Genomic_DNA"/>
</dbReference>
<dbReference type="AlphaFoldDB" id="A0AAN8ID81"/>
<dbReference type="GO" id="GO:0031297">
    <property type="term" value="P:replication fork processing"/>
    <property type="evidence" value="ECO:0007669"/>
    <property type="project" value="TreeGrafter"/>
</dbReference>
<evidence type="ECO:0000256" key="1">
    <source>
        <dbReference type="SAM" id="MobiDB-lite"/>
    </source>
</evidence>
<accession>A0AAN8ID81</accession>
<dbReference type="GO" id="GO:0042800">
    <property type="term" value="F:histone H3K4 methyltransferase activity"/>
    <property type="evidence" value="ECO:0007669"/>
    <property type="project" value="TreeGrafter"/>
</dbReference>
<protein>
    <recommendedName>
        <fullName evidence="2">Mos1 transposase HTH domain-containing protein</fullName>
    </recommendedName>
</protein>
<dbReference type="GO" id="GO:0000729">
    <property type="term" value="P:DNA double-strand break processing"/>
    <property type="evidence" value="ECO:0007669"/>
    <property type="project" value="TreeGrafter"/>
</dbReference>
<dbReference type="GO" id="GO:0006303">
    <property type="term" value="P:double-strand break repair via nonhomologous end joining"/>
    <property type="evidence" value="ECO:0007669"/>
    <property type="project" value="TreeGrafter"/>
</dbReference>
<reference evidence="3 4" key="1">
    <citation type="submission" date="2019-10" db="EMBL/GenBank/DDBJ databases">
        <title>Assembly and Annotation for the nematode Trichostrongylus colubriformis.</title>
        <authorList>
            <person name="Martin J."/>
        </authorList>
    </citation>
    <scope>NUCLEOTIDE SEQUENCE [LARGE SCALE GENOMIC DNA]</scope>
    <source>
        <strain evidence="3">G859</strain>
        <tissue evidence="3">Whole worm</tissue>
    </source>
</reference>
<evidence type="ECO:0000313" key="3">
    <source>
        <dbReference type="EMBL" id="KAK5970109.1"/>
    </source>
</evidence>
<dbReference type="GO" id="GO:0015074">
    <property type="term" value="P:DNA integration"/>
    <property type="evidence" value="ECO:0007669"/>
    <property type="project" value="TreeGrafter"/>
</dbReference>
<dbReference type="Gene3D" id="1.10.10.1450">
    <property type="match status" value="1"/>
</dbReference>
<dbReference type="GO" id="GO:0044547">
    <property type="term" value="F:DNA topoisomerase binding"/>
    <property type="evidence" value="ECO:0007669"/>
    <property type="project" value="TreeGrafter"/>
</dbReference>
<proteinExistence type="predicted"/>